<keyword evidence="1" id="KW-0436">Ligase</keyword>
<dbReference type="EMBL" id="CM039177">
    <property type="protein sequence ID" value="KAH9700800.1"/>
    <property type="molecule type" value="Genomic_DNA"/>
</dbReference>
<accession>A0ACB8IV41</accession>
<comment type="caution">
    <text evidence="1">The sequence shown here is derived from an EMBL/GenBank/DDBJ whole genome shotgun (WGS) entry which is preliminary data.</text>
</comment>
<organism evidence="1 2">
    <name type="scientific">Citrus sinensis</name>
    <name type="common">Sweet orange</name>
    <name type="synonym">Citrus aurantium var. sinensis</name>
    <dbReference type="NCBI Taxonomy" id="2711"/>
    <lineage>
        <taxon>Eukaryota</taxon>
        <taxon>Viridiplantae</taxon>
        <taxon>Streptophyta</taxon>
        <taxon>Embryophyta</taxon>
        <taxon>Tracheophyta</taxon>
        <taxon>Spermatophyta</taxon>
        <taxon>Magnoliopsida</taxon>
        <taxon>eudicotyledons</taxon>
        <taxon>Gunneridae</taxon>
        <taxon>Pentapetalae</taxon>
        <taxon>rosids</taxon>
        <taxon>malvids</taxon>
        <taxon>Sapindales</taxon>
        <taxon>Rutaceae</taxon>
        <taxon>Aurantioideae</taxon>
        <taxon>Citrus</taxon>
    </lineage>
</organism>
<gene>
    <name evidence="1" type="ORF">KPL71_024794</name>
</gene>
<proteinExistence type="predicted"/>
<reference evidence="2" key="1">
    <citation type="journal article" date="2023" name="Hortic. Res.">
        <title>A chromosome-level phased genome enabling allele-level studies in sweet orange: a case study on citrus Huanglongbing tolerance.</title>
        <authorList>
            <person name="Wu B."/>
            <person name="Yu Q."/>
            <person name="Deng Z."/>
            <person name="Duan Y."/>
            <person name="Luo F."/>
            <person name="Gmitter F. Jr."/>
        </authorList>
    </citation>
    <scope>NUCLEOTIDE SEQUENCE [LARGE SCALE GENOMIC DNA]</scope>
    <source>
        <strain evidence="2">cv. Valencia</strain>
    </source>
</reference>
<protein>
    <submittedName>
        <fullName evidence="1">tRNA ligase 1</fullName>
    </submittedName>
</protein>
<evidence type="ECO:0000313" key="1">
    <source>
        <dbReference type="EMBL" id="KAH9700800.1"/>
    </source>
</evidence>
<sequence>MGFYMQRRGGHSQQLWKQKPVTDTPSSAVEGVSSSGAEAVTNGISGLSIAENDGQSSVPSTGFGSFQLPNQSPTQGQKAIWKPKSYGTVSGQTSAEVGNLPADDTATAIKGNASEMTTAQKSRMDLSKLFRGNLLENFTVDNSTYSLAEVRATFYPKFENEKSDQEIRMRMIEVVSNGLAAVEVTLKHSGSLFMYAGHKGGAYAKNSFGNVYTAVGVFVLGRMLREAWGAQALKKQVEFNDFLEKNRMCISMELVTAVLGDHGQRPREDYGECFFLFFLLQITVQHATVAHHIEACSVGRVYSVVTAVTELGNGKPKFYSTPEIIAFCRKWRLPTNHVWLFSTRKSVTSFFAAYDALCEEGTATSVCRALDDVADISVPGSKDHIQVQGKILEGLVARIVSHECSQHMEEVLRDYPPPPVEGAGLDLGPSLREICAANRSDEKQQIKALLQSVGSSFCPDHSDWFGVEAGGTHSRNADRSVLTKFLHAHPADFSTTKLQLYFGSYGLKLKNFLEQSAGGFHIPLGQLNSGIPVDIAVLCLEMIRLMRDKRFPAAFKIYHNFHKIDSVSNDNLFYKMVIHVHSDSVFRRYQKEMRHRPGLWPLYRGFFVDINLFKANKERDAEIARNNNLEKTVSGNGGVSGTDGLANEDENLMIKLKFLTYKLRTFLIRNGLSTLFKDGPSAYKAYYLRQMNIWGTSAVKQRQLSKMLDEWAVYIRRKYRNKQLSSSVYLTEAEPFLEQYARRSPENQVLIGSAGNLVRVEEFLAVIEGGRDEEGDLETEREAPPSSPRRAKDEVQKDEGLIVFFPDRLDALEGIPGCAKSALCKELLNAPGGLGDNRPIHTLMGDLTKGKYWQKVADERRRKPYSVMLADKNAPNEEVWRQIEDMCRRTRASAVPVVPDSGGTESNPFSLDALAVFMFRVLQRVNHPGNLDKNSPNAGYVLLMFYHLYEGKSRKEFDGELVERFGSLIKMPLLKDDRSPLPDHVRSVLEEGISWYKLHTSKHGRLESTKGSYAQEWAKWEKQMRETLFGNADYLQSIQVPFESAVKQVLEQLKLIAKGEYKAPSTEKRNFGTIVFAAVSLPVTEIQSLLVELAGKDPTIDLFFKEDLERNLKKAHVTLAHKRSHGVTAVASYGPYVNRNVPVELTSLLFTDKMAAFEAHLGSVDDEKIVSKNQWPHVTIWTGEGVIPKEANMLPQLHSEGKATLIEINPPFTISGTLEFY</sequence>
<evidence type="ECO:0000313" key="2">
    <source>
        <dbReference type="Proteomes" id="UP000829398"/>
    </source>
</evidence>
<keyword evidence="2" id="KW-1185">Reference proteome</keyword>
<dbReference type="Proteomes" id="UP000829398">
    <property type="component" value="Chromosome 8"/>
</dbReference>
<name>A0ACB8IV41_CITSI</name>